<feature type="compositionally biased region" description="Basic and acidic residues" evidence="1">
    <location>
        <begin position="164"/>
        <end position="175"/>
    </location>
</feature>
<feature type="region of interest" description="Disordered" evidence="1">
    <location>
        <begin position="372"/>
        <end position="458"/>
    </location>
</feature>
<feature type="compositionally biased region" description="Polar residues" evidence="1">
    <location>
        <begin position="388"/>
        <end position="401"/>
    </location>
</feature>
<name>A0ABM1DZD0_PRICU</name>
<feature type="compositionally biased region" description="Pro residues" evidence="1">
    <location>
        <begin position="788"/>
        <end position="798"/>
    </location>
</feature>
<feature type="compositionally biased region" description="Polar residues" evidence="1">
    <location>
        <begin position="415"/>
        <end position="428"/>
    </location>
</feature>
<gene>
    <name evidence="3" type="primary">LOC106807483</name>
</gene>
<dbReference type="Proteomes" id="UP000695022">
    <property type="component" value="Unplaced"/>
</dbReference>
<sequence>MSIPAWKQAVLERKRRHKLGNLDAEQVGLSELPSWKRDLLLKKRNLFLDDDGYVKQIGNTDSPVYESDDDGSAYTSPNRPHLGSTYNQQTTSLELGNTTKTKSNNIVCGTDEDDTVTAGVDEHVLPFSMNPWIKNERGGTKHRIGLGACNNISRPNSLVGMKVDSDQRGRSDEAIVKGTPSDLPEADQEYEMVYRQGFVSKLRNRFSSMSDLLDLDDNQSPDQASYFNHGLARRSSSLASLEDVDKRESEGAAMEKSMSFDAGNFAVCDSAVLSREDVVIIENKKPEMQTSAESASRDKPEVKTSPQYREMIPEELPKPNTVAMFRSLFENANIKDSNSTTSVTLRKIVVDEMESKRNSCNDESLLSLGQIEEVTPQSSPIHRCRKPATSSEQKGNNNVRLKNSETRTHKKNVVDSPSYTGRMSTSPMSPVHKQESTSSEGAHQSLEEHNCKQQQRKPDKIMVLEKKITEVHSHYVPVRAIVTQSHIDEAATEPSVLEEELVKPSKIVGQSKRRVKTAGFSETFLSKPIQNAPRQLQNQEEEWVAVGEVQYTRANKAPEVTAEVPFKLNRPNRQPNGSDVFANGVNSVTSSTATEMQSRSSEDVDRVMSGEKERKINHIELLYSQCHDEDTQGSVENEQVFSKQQSSSAIMESDILEVETADEVLNCYHEFDDDTCAVTSTQACEISAELTTSVVNSQSDSRHVLVVEAALTAIVSEAPSDPLADRHDDDSIRHHSPLPVTNIDEVASSDSNESDEDEPTEYNVTLPPDEAPGQDPLSSYIIHSYYESPPPPRLPSNVPPSAEHGDDVPVSKIDELANGGGELNTDSGIYLIQSSFGHVIYTTLNETEEDDEEDEGMDEYELFDPVFEGSHVIIDGKSSLIQRRNKNLRIKFCNKTPSPFEYPSEQSLLEDDHPHDNGCQEMMNGDVSQNDKPTFELTMKNSPVITTSGLASYLPTKLHQDYELGKEQPKTANNIIISLPKRVKEEEKQNEETWAKPVEEQITWSDSASSDLLF</sequence>
<feature type="region of interest" description="Disordered" evidence="1">
    <location>
        <begin position="164"/>
        <end position="183"/>
    </location>
</feature>
<feature type="compositionally biased region" description="Polar residues" evidence="1">
    <location>
        <begin position="73"/>
        <end position="106"/>
    </location>
</feature>
<feature type="compositionally biased region" description="Basic and acidic residues" evidence="1">
    <location>
        <begin position="723"/>
        <end position="733"/>
    </location>
</feature>
<feature type="region of interest" description="Disordered" evidence="1">
    <location>
        <begin position="285"/>
        <end position="305"/>
    </location>
</feature>
<proteinExistence type="predicted"/>
<organism evidence="2 3">
    <name type="scientific">Priapulus caudatus</name>
    <name type="common">Priapulid worm</name>
    <dbReference type="NCBI Taxonomy" id="37621"/>
    <lineage>
        <taxon>Eukaryota</taxon>
        <taxon>Metazoa</taxon>
        <taxon>Ecdysozoa</taxon>
        <taxon>Scalidophora</taxon>
        <taxon>Priapulida</taxon>
        <taxon>Priapulimorpha</taxon>
        <taxon>Priapulimorphida</taxon>
        <taxon>Priapulidae</taxon>
        <taxon>Priapulus</taxon>
    </lineage>
</organism>
<feature type="region of interest" description="Disordered" evidence="1">
    <location>
        <begin position="59"/>
        <end position="106"/>
    </location>
</feature>
<dbReference type="RefSeq" id="XP_014665301.1">
    <property type="nucleotide sequence ID" value="XM_014809815.1"/>
</dbReference>
<dbReference type="PANTHER" id="PTHR21685:SF2">
    <property type="match status" value="1"/>
</dbReference>
<evidence type="ECO:0000313" key="3">
    <source>
        <dbReference type="RefSeq" id="XP_014665301.1"/>
    </source>
</evidence>
<dbReference type="InterPro" id="IPR026671">
    <property type="entry name" value="PPP1R18/Tprn"/>
</dbReference>
<feature type="compositionally biased region" description="Basic and acidic residues" evidence="1">
    <location>
        <begin position="445"/>
        <end position="458"/>
    </location>
</feature>
<evidence type="ECO:0000256" key="1">
    <source>
        <dbReference type="SAM" id="MobiDB-lite"/>
    </source>
</evidence>
<evidence type="ECO:0000313" key="2">
    <source>
        <dbReference type="Proteomes" id="UP000695022"/>
    </source>
</evidence>
<dbReference type="GeneID" id="106807483"/>
<accession>A0ABM1DZD0</accession>
<reference evidence="3" key="1">
    <citation type="submission" date="2025-08" db="UniProtKB">
        <authorList>
            <consortium name="RefSeq"/>
        </authorList>
    </citation>
    <scope>IDENTIFICATION</scope>
</reference>
<dbReference type="PANTHER" id="PTHR21685">
    <property type="entry name" value="TON-B BOX DOMAIN"/>
    <property type="match status" value="1"/>
</dbReference>
<protein>
    <submittedName>
        <fullName evidence="3">Uncharacterized protein LOC106807483</fullName>
    </submittedName>
</protein>
<keyword evidence="2" id="KW-1185">Reference proteome</keyword>
<feature type="region of interest" description="Disordered" evidence="1">
    <location>
        <begin position="720"/>
        <end position="806"/>
    </location>
</feature>